<comment type="caution">
    <text evidence="5">The sequence shown here is derived from an EMBL/GenBank/DDBJ whole genome shotgun (WGS) entry which is preliminary data.</text>
</comment>
<keyword evidence="6" id="KW-1185">Reference proteome</keyword>
<feature type="domain" description="TRAF-type" evidence="4">
    <location>
        <begin position="2"/>
        <end position="40"/>
    </location>
</feature>
<gene>
    <name evidence="5" type="ORF">GBAR_LOCUS18753</name>
</gene>
<reference evidence="5" key="1">
    <citation type="submission" date="2023-03" db="EMBL/GenBank/DDBJ databases">
        <authorList>
            <person name="Steffen K."/>
            <person name="Cardenas P."/>
        </authorList>
    </citation>
    <scope>NUCLEOTIDE SEQUENCE</scope>
</reference>
<dbReference type="Proteomes" id="UP001174909">
    <property type="component" value="Unassembled WGS sequence"/>
</dbReference>
<name>A0AA35SR86_GEOBA</name>
<evidence type="ECO:0000256" key="1">
    <source>
        <dbReference type="ARBA" id="ARBA00022723"/>
    </source>
</evidence>
<sequence>MRKDLKTHCDSTCRLRNVPCPFVEMGCGHHSIPHKQLTSHLLCGVPGHTVGLLESNQTVKETVAEIMFPILLRTRWTSLKSDSLSMCIRSESVCIIPYYKLRGGQEQHQQCLLCCLSDELPGI</sequence>
<proteinExistence type="predicted"/>
<evidence type="ECO:0000259" key="4">
    <source>
        <dbReference type="Pfam" id="PF02176"/>
    </source>
</evidence>
<keyword evidence="2" id="KW-0863">Zinc-finger</keyword>
<dbReference type="Pfam" id="PF02176">
    <property type="entry name" value="zf-TRAF"/>
    <property type="match status" value="1"/>
</dbReference>
<dbReference type="InterPro" id="IPR001293">
    <property type="entry name" value="Znf_TRAF"/>
</dbReference>
<evidence type="ECO:0000313" key="6">
    <source>
        <dbReference type="Proteomes" id="UP001174909"/>
    </source>
</evidence>
<dbReference type="EMBL" id="CASHTH010002650">
    <property type="protein sequence ID" value="CAI8033246.1"/>
    <property type="molecule type" value="Genomic_DNA"/>
</dbReference>
<evidence type="ECO:0000256" key="3">
    <source>
        <dbReference type="ARBA" id="ARBA00022833"/>
    </source>
</evidence>
<accession>A0AA35SR86</accession>
<dbReference type="AlphaFoldDB" id="A0AA35SR86"/>
<dbReference type="GO" id="GO:0008270">
    <property type="term" value="F:zinc ion binding"/>
    <property type="evidence" value="ECO:0007669"/>
    <property type="project" value="UniProtKB-KW"/>
</dbReference>
<evidence type="ECO:0000313" key="5">
    <source>
        <dbReference type="EMBL" id="CAI8033246.1"/>
    </source>
</evidence>
<protein>
    <recommendedName>
        <fullName evidence="4">TRAF-type domain-containing protein</fullName>
    </recommendedName>
</protein>
<evidence type="ECO:0000256" key="2">
    <source>
        <dbReference type="ARBA" id="ARBA00022771"/>
    </source>
</evidence>
<keyword evidence="3" id="KW-0862">Zinc</keyword>
<keyword evidence="1" id="KW-0479">Metal-binding</keyword>
<organism evidence="5 6">
    <name type="scientific">Geodia barretti</name>
    <name type="common">Barrett's horny sponge</name>
    <dbReference type="NCBI Taxonomy" id="519541"/>
    <lineage>
        <taxon>Eukaryota</taxon>
        <taxon>Metazoa</taxon>
        <taxon>Porifera</taxon>
        <taxon>Demospongiae</taxon>
        <taxon>Heteroscleromorpha</taxon>
        <taxon>Tetractinellida</taxon>
        <taxon>Astrophorina</taxon>
        <taxon>Geodiidae</taxon>
        <taxon>Geodia</taxon>
    </lineage>
</organism>